<keyword evidence="4" id="KW-1003">Cell membrane</keyword>
<dbReference type="PANTHER" id="PTHR30614:SF1">
    <property type="entry name" value="GLUTAMATE_ASPARTATE IMPORT PERMEASE PROTEIN GLTK"/>
    <property type="match status" value="1"/>
</dbReference>
<evidence type="ECO:0000256" key="4">
    <source>
        <dbReference type="ARBA" id="ARBA00022475"/>
    </source>
</evidence>
<evidence type="ECO:0000256" key="6">
    <source>
        <dbReference type="ARBA" id="ARBA00022989"/>
    </source>
</evidence>
<evidence type="ECO:0000256" key="2">
    <source>
        <dbReference type="ARBA" id="ARBA00010072"/>
    </source>
</evidence>
<evidence type="ECO:0000256" key="1">
    <source>
        <dbReference type="ARBA" id="ARBA00004429"/>
    </source>
</evidence>
<dbReference type="NCBIfam" id="TIGR01726">
    <property type="entry name" value="HEQRo_perm_3TM"/>
    <property type="match status" value="1"/>
</dbReference>
<dbReference type="InterPro" id="IPR035906">
    <property type="entry name" value="MetI-like_sf"/>
</dbReference>
<keyword evidence="3 8" id="KW-0813">Transport</keyword>
<keyword evidence="7 8" id="KW-0472">Membrane</keyword>
<evidence type="ECO:0000256" key="8">
    <source>
        <dbReference type="RuleBase" id="RU363032"/>
    </source>
</evidence>
<feature type="transmembrane region" description="Helical" evidence="8">
    <location>
        <begin position="192"/>
        <end position="210"/>
    </location>
</feature>
<feature type="domain" description="ABC transmembrane type-1" evidence="9">
    <location>
        <begin position="21"/>
        <end position="210"/>
    </location>
</feature>
<proteinExistence type="inferred from homology"/>
<dbReference type="RefSeq" id="WP_354448496.1">
    <property type="nucleotide sequence ID" value="NZ_JBEPSH010000012.1"/>
</dbReference>
<reference evidence="10 11" key="1">
    <citation type="submission" date="2024-06" db="EMBL/GenBank/DDBJ databases">
        <title>Sorghum-associated microbial communities from plants grown in Nebraska, USA.</title>
        <authorList>
            <person name="Schachtman D."/>
        </authorList>
    </citation>
    <scope>NUCLEOTIDE SEQUENCE [LARGE SCALE GENOMIC DNA]</scope>
    <source>
        <strain evidence="10 11">2709</strain>
    </source>
</reference>
<dbReference type="PROSITE" id="PS50928">
    <property type="entry name" value="ABC_TM1"/>
    <property type="match status" value="1"/>
</dbReference>
<dbReference type="EMBL" id="JBEPSH010000012">
    <property type="protein sequence ID" value="MET4579945.1"/>
    <property type="molecule type" value="Genomic_DNA"/>
</dbReference>
<dbReference type="SUPFAM" id="SSF161098">
    <property type="entry name" value="MetI-like"/>
    <property type="match status" value="1"/>
</dbReference>
<keyword evidence="6 8" id="KW-1133">Transmembrane helix</keyword>
<keyword evidence="5 8" id="KW-0812">Transmembrane</keyword>
<feature type="transmembrane region" description="Helical" evidence="8">
    <location>
        <begin position="66"/>
        <end position="84"/>
    </location>
</feature>
<evidence type="ECO:0000259" key="9">
    <source>
        <dbReference type="PROSITE" id="PS50928"/>
    </source>
</evidence>
<feature type="transmembrane region" description="Helical" evidence="8">
    <location>
        <begin position="151"/>
        <end position="172"/>
    </location>
</feature>
<evidence type="ECO:0000256" key="3">
    <source>
        <dbReference type="ARBA" id="ARBA00022448"/>
    </source>
</evidence>
<comment type="caution">
    <text evidence="10">The sequence shown here is derived from an EMBL/GenBank/DDBJ whole genome shotgun (WGS) entry which is preliminary data.</text>
</comment>
<name>A0ABV2QH83_9BURK</name>
<sequence length="221" mass="24906">MNLDFSILNWDLIQNFILKGLYFSFMLTIVATLGGIFFGTILALMRLSGKKWLDVPAAIYVNGMRSIPLVMVILWFFLLVPFMIGRPIGAEYSAIVTFVAFEAAYFSEIMRAGIQSIPRGQVFAGQAMGMTYGQNMKLVILPQAFRNMLPVLLTQTIILFQDTSLVYAIGAYDLLKGFETAGKNLGRPVEMYLMAAVLYFILCYALSWLVKRLHKKIAIIR</sequence>
<evidence type="ECO:0000313" key="10">
    <source>
        <dbReference type="EMBL" id="MET4579945.1"/>
    </source>
</evidence>
<accession>A0ABV2QH83</accession>
<organism evidence="10 11">
    <name type="scientific">Ottowia thiooxydans</name>
    <dbReference type="NCBI Taxonomy" id="219182"/>
    <lineage>
        <taxon>Bacteria</taxon>
        <taxon>Pseudomonadati</taxon>
        <taxon>Pseudomonadota</taxon>
        <taxon>Betaproteobacteria</taxon>
        <taxon>Burkholderiales</taxon>
        <taxon>Comamonadaceae</taxon>
        <taxon>Ottowia</taxon>
    </lineage>
</organism>
<dbReference type="CDD" id="cd06261">
    <property type="entry name" value="TM_PBP2"/>
    <property type="match status" value="1"/>
</dbReference>
<feature type="transmembrane region" description="Helical" evidence="8">
    <location>
        <begin position="20"/>
        <end position="45"/>
    </location>
</feature>
<dbReference type="Proteomes" id="UP001549320">
    <property type="component" value="Unassembled WGS sequence"/>
</dbReference>
<comment type="similarity">
    <text evidence="2">Belongs to the binding-protein-dependent transport system permease family. HisMQ subfamily.</text>
</comment>
<keyword evidence="11" id="KW-1185">Reference proteome</keyword>
<dbReference type="InterPro" id="IPR043429">
    <property type="entry name" value="ArtM/GltK/GlnP/TcyL/YhdX-like"/>
</dbReference>
<protein>
    <submittedName>
        <fullName evidence="10">Glutamate/aspartate transport system permease protein</fullName>
    </submittedName>
</protein>
<comment type="subcellular location">
    <subcellularLocation>
        <location evidence="1">Cell inner membrane</location>
        <topology evidence="1">Multi-pass membrane protein</topology>
    </subcellularLocation>
    <subcellularLocation>
        <location evidence="8">Cell membrane</location>
        <topology evidence="8">Multi-pass membrane protein</topology>
    </subcellularLocation>
</comment>
<evidence type="ECO:0000256" key="5">
    <source>
        <dbReference type="ARBA" id="ARBA00022692"/>
    </source>
</evidence>
<gene>
    <name evidence="10" type="ORF">ABIE13_005082</name>
</gene>
<evidence type="ECO:0000313" key="11">
    <source>
        <dbReference type="Proteomes" id="UP001549320"/>
    </source>
</evidence>
<dbReference type="InterPro" id="IPR000515">
    <property type="entry name" value="MetI-like"/>
</dbReference>
<evidence type="ECO:0000256" key="7">
    <source>
        <dbReference type="ARBA" id="ARBA00023136"/>
    </source>
</evidence>
<dbReference type="InterPro" id="IPR010065">
    <property type="entry name" value="AA_ABC_transptr_permease_3TM"/>
</dbReference>
<dbReference type="Gene3D" id="1.10.3720.10">
    <property type="entry name" value="MetI-like"/>
    <property type="match status" value="1"/>
</dbReference>
<dbReference type="PANTHER" id="PTHR30614">
    <property type="entry name" value="MEMBRANE COMPONENT OF AMINO ACID ABC TRANSPORTER"/>
    <property type="match status" value="1"/>
</dbReference>
<dbReference type="Pfam" id="PF00528">
    <property type="entry name" value="BPD_transp_1"/>
    <property type="match status" value="1"/>
</dbReference>